<feature type="transmembrane region" description="Helical" evidence="1">
    <location>
        <begin position="20"/>
        <end position="40"/>
    </location>
</feature>
<evidence type="ECO:0000313" key="2">
    <source>
        <dbReference type="EMBL" id="OYO14528.1"/>
    </source>
</evidence>
<dbReference type="InterPro" id="IPR049500">
    <property type="entry name" value="Peptidase_M50B-like"/>
</dbReference>
<feature type="transmembrane region" description="Helical" evidence="1">
    <location>
        <begin position="163"/>
        <end position="181"/>
    </location>
</feature>
<reference evidence="2 3" key="1">
    <citation type="submission" date="2017-07" db="EMBL/GenBank/DDBJ databases">
        <title>Draft whole genome sequences of clinical Proprionibacteriaceae strains.</title>
        <authorList>
            <person name="Bernier A.-M."/>
            <person name="Bernard K."/>
            <person name="Domingo M.-C."/>
        </authorList>
    </citation>
    <scope>NUCLEOTIDE SEQUENCE [LARGE SCALE GENOMIC DNA]</scope>
    <source>
        <strain evidence="2 3">NML 030167</strain>
    </source>
</reference>
<gene>
    <name evidence="2" type="ORF">CGZ94_08015</name>
</gene>
<keyword evidence="1" id="KW-1133">Transmembrane helix</keyword>
<keyword evidence="1" id="KW-0472">Membrane</keyword>
<feature type="transmembrane region" description="Helical" evidence="1">
    <location>
        <begin position="202"/>
        <end position="227"/>
    </location>
</feature>
<dbReference type="Proteomes" id="UP000215896">
    <property type="component" value="Unassembled WGS sequence"/>
</dbReference>
<dbReference type="RefSeq" id="WP_094403740.1">
    <property type="nucleotide sequence ID" value="NZ_NMVL01000027.1"/>
</dbReference>
<name>A0A255GF91_9ACTN</name>
<keyword evidence="1" id="KW-0812">Transmembrane</keyword>
<dbReference type="Pfam" id="PF13398">
    <property type="entry name" value="Peptidase_M50B"/>
    <property type="match status" value="1"/>
</dbReference>
<proteinExistence type="predicted"/>
<evidence type="ECO:0000256" key="1">
    <source>
        <dbReference type="SAM" id="Phobius"/>
    </source>
</evidence>
<protein>
    <recommendedName>
        <fullName evidence="4">M50 family peptidase</fullName>
    </recommendedName>
</protein>
<dbReference type="OrthoDB" id="5184455at2"/>
<evidence type="ECO:0008006" key="4">
    <source>
        <dbReference type="Google" id="ProtNLM"/>
    </source>
</evidence>
<accession>A0A255GF91</accession>
<keyword evidence="3" id="KW-1185">Reference proteome</keyword>
<evidence type="ECO:0000313" key="3">
    <source>
        <dbReference type="Proteomes" id="UP000215896"/>
    </source>
</evidence>
<feature type="transmembrane region" description="Helical" evidence="1">
    <location>
        <begin position="139"/>
        <end position="157"/>
    </location>
</feature>
<dbReference type="EMBL" id="NMVO01000012">
    <property type="protein sequence ID" value="OYO14528.1"/>
    <property type="molecule type" value="Genomic_DNA"/>
</dbReference>
<organism evidence="2 3">
    <name type="scientific">Enemella evansiae</name>
    <dbReference type="NCBI Taxonomy" id="2016499"/>
    <lineage>
        <taxon>Bacteria</taxon>
        <taxon>Bacillati</taxon>
        <taxon>Actinomycetota</taxon>
        <taxon>Actinomycetes</taxon>
        <taxon>Propionibacteriales</taxon>
        <taxon>Propionibacteriaceae</taxon>
        <taxon>Enemella</taxon>
    </lineage>
</organism>
<comment type="caution">
    <text evidence="2">The sequence shown here is derived from an EMBL/GenBank/DDBJ whole genome shotgun (WGS) entry which is preliminary data.</text>
</comment>
<sequence length="233" mass="24335">MSIWQELLLRATATQPVPSPQTVALLGLLALGLVIAAWPATRMVATIAHEAGHGLVAVLTGRQLTGIRLHSDTSGLTLSRGRPRGPGMVATLAAGYPAPGLLGFAAAWLLAAGHAIGLLWLVAFALAAMLLMIRNFYGLLVLLPAVAGIAAASWYLQPIHQSWLAYLVCWVLLLSAPRPVFELAARGGRTSDSAQLARTTGIPAGIWTFLFGVLTISCLIGGIAVLAPEVLGR</sequence>
<dbReference type="AlphaFoldDB" id="A0A255GF91"/>